<dbReference type="InterPro" id="IPR006131">
    <property type="entry name" value="Asp_carbamoyltransf_Asp/Orn-bd"/>
</dbReference>
<dbReference type="InterPro" id="IPR043696">
    <property type="entry name" value="ArgF'-like"/>
</dbReference>
<comment type="subunit">
    <text evidence="2">Homotrimer.</text>
</comment>
<evidence type="ECO:0000313" key="5">
    <source>
        <dbReference type="EMBL" id="WOK07673.1"/>
    </source>
</evidence>
<dbReference type="PANTHER" id="PTHR45753:SF3">
    <property type="entry name" value="ORNITHINE TRANSCARBAMYLASE, MITOCHONDRIAL"/>
    <property type="match status" value="1"/>
</dbReference>
<name>A0ABZ0ITA6_9BACT</name>
<organism evidence="5 6">
    <name type="scientific">Imperialibacter roseus</name>
    <dbReference type="NCBI Taxonomy" id="1324217"/>
    <lineage>
        <taxon>Bacteria</taxon>
        <taxon>Pseudomonadati</taxon>
        <taxon>Bacteroidota</taxon>
        <taxon>Cytophagia</taxon>
        <taxon>Cytophagales</taxon>
        <taxon>Flammeovirgaceae</taxon>
        <taxon>Imperialibacter</taxon>
    </lineage>
</organism>
<feature type="binding site" description="in other chain" evidence="2">
    <location>
        <begin position="47"/>
        <end position="50"/>
    </location>
    <ligand>
        <name>carbamoyl phosphate</name>
        <dbReference type="ChEBI" id="CHEBI:58228"/>
        <note>ligand shared between two neighboring subunits</note>
    </ligand>
</feature>
<evidence type="ECO:0000256" key="1">
    <source>
        <dbReference type="ARBA" id="ARBA00022679"/>
    </source>
</evidence>
<keyword evidence="2" id="KW-0028">Amino-acid biosynthesis</keyword>
<reference evidence="5 6" key="1">
    <citation type="journal article" date="2023" name="Microbiol. Resour. Announc.">
        <title>Complete Genome Sequence of Imperialibacter roseus strain P4T.</title>
        <authorList>
            <person name="Tizabi D.R."/>
            <person name="Bachvaroff T."/>
            <person name="Hill R.T."/>
        </authorList>
    </citation>
    <scope>NUCLEOTIDE SEQUENCE [LARGE SCALE GENOMIC DNA]</scope>
    <source>
        <strain evidence="5 6">P4T</strain>
    </source>
</reference>
<evidence type="ECO:0000259" key="4">
    <source>
        <dbReference type="Pfam" id="PF02729"/>
    </source>
</evidence>
<comment type="function">
    <text evidence="2">Catalyzes the transfer of the carbamoyl group from carbamoyl phosphate to the delta-amino group of N(2)-succinyl-L-ornithine to produce N(2)-succinyl-L-citrulline. Is essential for arginine biosynthesis.</text>
</comment>
<gene>
    <name evidence="2" type="primary">argF'</name>
    <name evidence="5" type="ORF">RT717_03425</name>
</gene>
<dbReference type="EMBL" id="CP136051">
    <property type="protein sequence ID" value="WOK07673.1"/>
    <property type="molecule type" value="Genomic_DNA"/>
</dbReference>
<dbReference type="RefSeq" id="WP_317490338.1">
    <property type="nucleotide sequence ID" value="NZ_CP136051.1"/>
</dbReference>
<dbReference type="Pfam" id="PF02729">
    <property type="entry name" value="OTCace_N"/>
    <property type="match status" value="1"/>
</dbReference>
<dbReference type="PANTHER" id="PTHR45753">
    <property type="entry name" value="ORNITHINE CARBAMOYLTRANSFERASE, MITOCHONDRIAL"/>
    <property type="match status" value="1"/>
</dbReference>
<keyword evidence="1 2" id="KW-0808">Transferase</keyword>
<feature type="binding site" description="in other chain" evidence="2">
    <location>
        <begin position="271"/>
        <end position="272"/>
    </location>
    <ligand>
        <name>carbamoyl phosphate</name>
        <dbReference type="ChEBI" id="CHEBI:58228"/>
        <note>ligand shared between two neighboring subunits</note>
    </ligand>
</feature>
<feature type="binding site" evidence="2">
    <location>
        <position position="275"/>
    </location>
    <ligand>
        <name>N(2)-succinyl-L-ornithine</name>
        <dbReference type="ChEBI" id="CHEBI:58514"/>
    </ligand>
</feature>
<feature type="domain" description="Aspartate/ornithine carbamoyltransferase Asp/Orn-binding" evidence="3">
    <location>
        <begin position="184"/>
        <end position="306"/>
    </location>
</feature>
<keyword evidence="2" id="KW-0055">Arginine biosynthesis</keyword>
<protein>
    <recommendedName>
        <fullName evidence="2">N-succinylornithine carbamoyltransferase</fullName>
        <ecNumber evidence="2">2.1.3.11</ecNumber>
    </recommendedName>
    <alternativeName>
        <fullName evidence="2">N-succinyl-L-ornithine transcarbamylase</fullName>
        <shortName evidence="2">SOTCase</shortName>
    </alternativeName>
</protein>
<dbReference type="InterPro" id="IPR006130">
    <property type="entry name" value="Asp/Orn_carbamoylTrfase"/>
</dbReference>
<dbReference type="GO" id="GO:0043857">
    <property type="term" value="F:N-acetylornithine carbamoyltransferase activity"/>
    <property type="evidence" value="ECO:0007669"/>
    <property type="project" value="UniProtKB-EC"/>
</dbReference>
<dbReference type="Pfam" id="PF00185">
    <property type="entry name" value="OTCace"/>
    <property type="match status" value="1"/>
</dbReference>
<dbReference type="InterPro" id="IPR006132">
    <property type="entry name" value="Asp/Orn_carbamoyltranf_P-bd"/>
</dbReference>
<feature type="binding site" description="in other chain" evidence="2">
    <location>
        <begin position="147"/>
        <end position="150"/>
    </location>
    <ligand>
        <name>carbamoyl phosphate</name>
        <dbReference type="ChEBI" id="CHEBI:58228"/>
        <note>ligand shared between two neighboring subunits</note>
    </ligand>
</feature>
<dbReference type="NCBIfam" id="NF003384">
    <property type="entry name" value="PRK04523.1"/>
    <property type="match status" value="1"/>
</dbReference>
<feature type="domain" description="Aspartate/ornithine carbamoyltransferase carbamoyl-P binding" evidence="4">
    <location>
        <begin position="3"/>
        <end position="160"/>
    </location>
</feature>
<proteinExistence type="inferred from homology"/>
<feature type="binding site" description="in other chain" evidence="2">
    <location>
        <position position="110"/>
    </location>
    <ligand>
        <name>carbamoyl phosphate</name>
        <dbReference type="ChEBI" id="CHEBI:58228"/>
        <note>ligand shared between two neighboring subunits</note>
    </ligand>
</feature>
<comment type="catalytic activity">
    <reaction evidence="2">
        <text>N(2)-succinyl-L-ornithine + carbamoyl phosphate = N(2)-succinyl-L-citrulline + phosphate + H(+)</text>
        <dbReference type="Rhea" id="RHEA:25884"/>
        <dbReference type="ChEBI" id="CHEBI:15378"/>
        <dbReference type="ChEBI" id="CHEBI:43474"/>
        <dbReference type="ChEBI" id="CHEBI:58228"/>
        <dbReference type="ChEBI" id="CHEBI:58514"/>
        <dbReference type="ChEBI" id="CHEBI:58862"/>
        <dbReference type="EC" id="2.1.3.11"/>
    </reaction>
</comment>
<comment type="pathway">
    <text evidence="2">Amino-acid biosynthesis; L-arginine biosynthesis.</text>
</comment>
<evidence type="ECO:0000256" key="2">
    <source>
        <dbReference type="HAMAP-Rule" id="MF_02235"/>
    </source>
</evidence>
<dbReference type="PRINTS" id="PR00101">
    <property type="entry name" value="ATCASE"/>
</dbReference>
<comment type="similarity">
    <text evidence="2">Belongs to the aspartate/ornithine carbamoyltransferase superfamily. SOTCase family.</text>
</comment>
<feature type="binding site" evidence="2">
    <location>
        <position position="75"/>
    </location>
    <ligand>
        <name>carbamoyl phosphate</name>
        <dbReference type="ChEBI" id="CHEBI:58228"/>
        <note>ligand shared between two neighboring subunits</note>
    </ligand>
</feature>
<accession>A0ABZ0ITA6</accession>
<dbReference type="InterPro" id="IPR036901">
    <property type="entry name" value="Asp/Orn_carbamoylTrfase_sf"/>
</dbReference>
<feature type="binding site" evidence="2">
    <location>
        <position position="236"/>
    </location>
    <ligand>
        <name>N(2)-succinyl-L-ornithine</name>
        <dbReference type="ChEBI" id="CHEBI:58514"/>
    </ligand>
</feature>
<dbReference type="Proteomes" id="UP001302349">
    <property type="component" value="Chromosome"/>
</dbReference>
<feature type="binding site" evidence="2">
    <location>
        <position position="142"/>
    </location>
    <ligand>
        <name>N(2)-succinyl-L-ornithine</name>
        <dbReference type="ChEBI" id="CHEBI:58514"/>
    </ligand>
</feature>
<feature type="binding site" description="in other chain" evidence="2">
    <location>
        <position position="299"/>
    </location>
    <ligand>
        <name>carbamoyl phosphate</name>
        <dbReference type="ChEBI" id="CHEBI:58228"/>
        <note>ligand shared between two neighboring subunits</note>
    </ligand>
</feature>
<keyword evidence="6" id="KW-1185">Reference proteome</keyword>
<dbReference type="Gene3D" id="3.40.50.1370">
    <property type="entry name" value="Aspartate/ornithine carbamoyltransferase"/>
    <property type="match status" value="2"/>
</dbReference>
<dbReference type="EC" id="2.1.3.11" evidence="2"/>
<dbReference type="PRINTS" id="PR00100">
    <property type="entry name" value="AOTCASE"/>
</dbReference>
<evidence type="ECO:0000313" key="6">
    <source>
        <dbReference type="Proteomes" id="UP001302349"/>
    </source>
</evidence>
<dbReference type="SUPFAM" id="SSF53671">
    <property type="entry name" value="Aspartate/ornithine carbamoyltransferase"/>
    <property type="match status" value="1"/>
</dbReference>
<sequence>MNNFLSLDDVSDPMAFAREAIELKKNPLADMHLGRGKMLGMVFFNSSLRTRMSVQKAAFNLGIQTMVLNVGGDLWTLETQDGAVMNGKAAEHIKEAVPVMANYCDILAVRCFPGLENRDIDSEEKILTAFATKSGKPVVNMESATLHPLQSLADLITILEHQPKPRPKVVLSWAPHIKPLPHCVSNSFSQWMNKADVEFVITHPKGLELGTKYTKGAVIEHDQRKAFEGADFIYAKNWSSYNDYGKFMDAPEWIIDAEKMAWTNQARFMHCLPVRRNVEVADDVLDGPHSIVVKQAANREFATQRVLKELLKELKH</sequence>
<evidence type="ECO:0000259" key="3">
    <source>
        <dbReference type="Pfam" id="PF00185"/>
    </source>
</evidence>
<feature type="binding site" evidence="2">
    <location>
        <position position="176"/>
    </location>
    <ligand>
        <name>N(2)-succinyl-L-ornithine</name>
        <dbReference type="ChEBI" id="CHEBI:58514"/>
    </ligand>
</feature>
<dbReference type="HAMAP" id="MF_02235">
    <property type="entry name" value="SOTCase"/>
    <property type="match status" value="1"/>
</dbReference>